<comment type="similarity">
    <text evidence="2">Belongs to the class-I pyridine nucleotide-disulfide oxidoreductase family.</text>
</comment>
<dbReference type="Gene3D" id="3.30.390.30">
    <property type="match status" value="1"/>
</dbReference>
<keyword evidence="3" id="KW-0560">Oxidoreductase</keyword>
<dbReference type="SUPFAM" id="SSF55424">
    <property type="entry name" value="FAD/NAD-linked reductases, dimerisation (C-terminal) domain"/>
    <property type="match status" value="1"/>
</dbReference>
<dbReference type="PANTHER" id="PTHR42737:SF7">
    <property type="entry name" value="THIOREDOXIN-DISULFIDE REDUCTASE"/>
    <property type="match status" value="1"/>
</dbReference>
<feature type="non-terminal residue" evidence="8">
    <location>
        <position position="1"/>
    </location>
</feature>
<dbReference type="InterPro" id="IPR046952">
    <property type="entry name" value="GSHR/TRXR-like"/>
</dbReference>
<dbReference type="PRINTS" id="PR00411">
    <property type="entry name" value="PNDRDTASEI"/>
</dbReference>
<dbReference type="GeneID" id="114485550"/>
<dbReference type="PANTHER" id="PTHR42737">
    <property type="entry name" value="GLUTATHIONE REDUCTASE"/>
    <property type="match status" value="1"/>
</dbReference>
<evidence type="ECO:0000256" key="2">
    <source>
        <dbReference type="ARBA" id="ARBA00007532"/>
    </source>
</evidence>
<feature type="domain" description="Pyridine nucleotide-disulphide oxidoreductase dimerisation" evidence="6">
    <location>
        <begin position="35"/>
        <end position="117"/>
    </location>
</feature>
<dbReference type="InterPro" id="IPR016156">
    <property type="entry name" value="FAD/NAD-linked_Rdtase_dimer_sf"/>
</dbReference>
<evidence type="ECO:0000256" key="4">
    <source>
        <dbReference type="ARBA" id="ARBA00023157"/>
    </source>
</evidence>
<dbReference type="Proteomes" id="UP000248484">
    <property type="component" value="Unplaced"/>
</dbReference>
<evidence type="ECO:0000313" key="7">
    <source>
        <dbReference type="Proteomes" id="UP000248484"/>
    </source>
</evidence>
<reference evidence="8" key="1">
    <citation type="submission" date="2025-08" db="UniProtKB">
        <authorList>
            <consortium name="RefSeq"/>
        </authorList>
    </citation>
    <scope>IDENTIFICATION</scope>
    <source>
        <tissue evidence="8">Muscle</tissue>
    </source>
</reference>
<proteinExistence type="inferred from homology"/>
<evidence type="ECO:0000256" key="5">
    <source>
        <dbReference type="ARBA" id="ARBA00023284"/>
    </source>
</evidence>
<keyword evidence="7" id="KW-1185">Reference proteome</keyword>
<dbReference type="RefSeq" id="XP_028342987.1">
    <property type="nucleotide sequence ID" value="XM_028487186.1"/>
</dbReference>
<organism evidence="7 8">
    <name type="scientific">Physeter macrocephalus</name>
    <name type="common">Sperm whale</name>
    <name type="synonym">Physeter catodon</name>
    <dbReference type="NCBI Taxonomy" id="9755"/>
    <lineage>
        <taxon>Eukaryota</taxon>
        <taxon>Metazoa</taxon>
        <taxon>Chordata</taxon>
        <taxon>Craniata</taxon>
        <taxon>Vertebrata</taxon>
        <taxon>Euteleostomi</taxon>
        <taxon>Mammalia</taxon>
        <taxon>Eutheria</taxon>
        <taxon>Laurasiatheria</taxon>
        <taxon>Artiodactyla</taxon>
        <taxon>Whippomorpha</taxon>
        <taxon>Cetacea</taxon>
        <taxon>Odontoceti</taxon>
        <taxon>Physeteridae</taxon>
        <taxon>Physeter</taxon>
    </lineage>
</organism>
<dbReference type="KEGG" id="pcad:114485550"/>
<keyword evidence="5" id="KW-0676">Redox-active center</keyword>
<dbReference type="OrthoDB" id="5956163at2759"/>
<dbReference type="GO" id="GO:0005829">
    <property type="term" value="C:cytosol"/>
    <property type="evidence" value="ECO:0007669"/>
    <property type="project" value="TreeGrafter"/>
</dbReference>
<dbReference type="GO" id="GO:0045454">
    <property type="term" value="P:cell redox homeostasis"/>
    <property type="evidence" value="ECO:0007669"/>
    <property type="project" value="InterPro"/>
</dbReference>
<keyword evidence="4" id="KW-1015">Disulfide bond</keyword>
<accession>A0A455B2J8</accession>
<dbReference type="AlphaFoldDB" id="A0A455B2J8"/>
<protein>
    <submittedName>
        <fullName evidence="8">Thioredoxin reductase 2, mitochondrial-like</fullName>
    </submittedName>
</protein>
<evidence type="ECO:0000256" key="3">
    <source>
        <dbReference type="ARBA" id="ARBA00023002"/>
    </source>
</evidence>
<dbReference type="GO" id="GO:0005739">
    <property type="term" value="C:mitochondrion"/>
    <property type="evidence" value="ECO:0007669"/>
    <property type="project" value="TreeGrafter"/>
</dbReference>
<name>A0A455B2J8_PHYMC</name>
<dbReference type="GO" id="GO:0006749">
    <property type="term" value="P:glutathione metabolic process"/>
    <property type="evidence" value="ECO:0007669"/>
    <property type="project" value="TreeGrafter"/>
</dbReference>
<dbReference type="GO" id="GO:0004362">
    <property type="term" value="F:glutathione-disulfide reductase (NADPH) activity"/>
    <property type="evidence" value="ECO:0007669"/>
    <property type="project" value="TreeGrafter"/>
</dbReference>
<comment type="cofactor">
    <cofactor evidence="1">
        <name>FAD</name>
        <dbReference type="ChEBI" id="CHEBI:57692"/>
    </cofactor>
</comment>
<gene>
    <name evidence="8" type="primary">LOC114485550</name>
</gene>
<evidence type="ECO:0000256" key="1">
    <source>
        <dbReference type="ARBA" id="ARBA00001974"/>
    </source>
</evidence>
<evidence type="ECO:0000313" key="8">
    <source>
        <dbReference type="RefSeq" id="XP_028342987.1"/>
    </source>
</evidence>
<sequence>ALKAFVQQLRWGPRPPRLLARARARQAPRNRCLVTQVYHAYYKPLEFVVPERDASQCYIKMVCLREPPQLVLGLHFLGPNAGEVTQGFALGIKCGASYQQVMRTVGIHPTCAEEVAKLRISKRSGLDPTVTGC</sequence>
<dbReference type="Pfam" id="PF02852">
    <property type="entry name" value="Pyr_redox_dim"/>
    <property type="match status" value="1"/>
</dbReference>
<dbReference type="GO" id="GO:0050660">
    <property type="term" value="F:flavin adenine dinucleotide binding"/>
    <property type="evidence" value="ECO:0007669"/>
    <property type="project" value="InterPro"/>
</dbReference>
<evidence type="ECO:0000259" key="6">
    <source>
        <dbReference type="Pfam" id="PF02852"/>
    </source>
</evidence>
<dbReference type="InterPro" id="IPR004099">
    <property type="entry name" value="Pyr_nucl-diS_OxRdtase_dimer"/>
</dbReference>
<dbReference type="GO" id="GO:0034599">
    <property type="term" value="P:cellular response to oxidative stress"/>
    <property type="evidence" value="ECO:0007669"/>
    <property type="project" value="TreeGrafter"/>
</dbReference>
<dbReference type="InParanoid" id="A0A455B2J8"/>